<comment type="function">
    <text evidence="11">Mediates influx of magnesium ions. Alternates between open and closed states. Activated by low cytoplasmic Mg(2+) levels. Inactive when cytoplasmic Mg(2+) levels are high.</text>
</comment>
<protein>
    <submittedName>
        <fullName evidence="14">Magnesium transporter CorA</fullName>
    </submittedName>
</protein>
<evidence type="ECO:0000256" key="6">
    <source>
        <dbReference type="ARBA" id="ARBA00022842"/>
    </source>
</evidence>
<organism evidence="14 16">
    <name type="scientific">Xiamenia xianingshaonis</name>
    <dbReference type="NCBI Taxonomy" id="2682776"/>
    <lineage>
        <taxon>Bacteria</taxon>
        <taxon>Bacillati</taxon>
        <taxon>Actinomycetota</taxon>
        <taxon>Coriobacteriia</taxon>
        <taxon>Eggerthellales</taxon>
        <taxon>Eggerthellaceae</taxon>
        <taxon>Xiamenia</taxon>
    </lineage>
</organism>
<keyword evidence="6" id="KW-0460">Magnesium</keyword>
<keyword evidence="7 12" id="KW-1133">Transmembrane helix</keyword>
<comment type="subcellular location">
    <subcellularLocation>
        <location evidence="1">Cell membrane</location>
        <topology evidence="1">Multi-pass membrane protein</topology>
    </subcellularLocation>
</comment>
<evidence type="ECO:0000256" key="9">
    <source>
        <dbReference type="ARBA" id="ARBA00023136"/>
    </source>
</evidence>
<dbReference type="GO" id="GO:0015095">
    <property type="term" value="F:magnesium ion transmembrane transporter activity"/>
    <property type="evidence" value="ECO:0007669"/>
    <property type="project" value="TreeGrafter"/>
</dbReference>
<dbReference type="EMBL" id="WPCR01000013">
    <property type="protein sequence ID" value="NHM14897.1"/>
    <property type="molecule type" value="Genomic_DNA"/>
</dbReference>
<dbReference type="RefSeq" id="WP_166340340.1">
    <property type="nucleotide sequence ID" value="NZ_CP072829.1"/>
</dbReference>
<dbReference type="GO" id="GO:0015087">
    <property type="term" value="F:cobalt ion transmembrane transporter activity"/>
    <property type="evidence" value="ECO:0007669"/>
    <property type="project" value="TreeGrafter"/>
</dbReference>
<dbReference type="InterPro" id="IPR045861">
    <property type="entry name" value="CorA_cytoplasmic_dom"/>
</dbReference>
<feature type="transmembrane region" description="Helical" evidence="12">
    <location>
        <begin position="248"/>
        <end position="268"/>
    </location>
</feature>
<gene>
    <name evidence="13" type="ORF">GMI68_09040</name>
    <name evidence="14" type="ORF">J7S26_06780</name>
</gene>
<keyword evidence="5 12" id="KW-0812">Transmembrane</keyword>
<dbReference type="EMBL" id="CP072829">
    <property type="protein sequence ID" value="QTU84060.1"/>
    <property type="molecule type" value="Genomic_DNA"/>
</dbReference>
<dbReference type="PANTHER" id="PTHR46494">
    <property type="entry name" value="CORA FAMILY METAL ION TRANSPORTER (EUROFUNG)"/>
    <property type="match status" value="1"/>
</dbReference>
<name>A0A9E6MQ38_9ACTN</name>
<dbReference type="InterPro" id="IPR045863">
    <property type="entry name" value="CorA_TM1_TM2"/>
</dbReference>
<dbReference type="AlphaFoldDB" id="A0A9E6MQ38"/>
<evidence type="ECO:0000313" key="15">
    <source>
        <dbReference type="Proteomes" id="UP000636394"/>
    </source>
</evidence>
<dbReference type="FunFam" id="1.20.58.340:FF:000004">
    <property type="entry name" value="Magnesium transport protein CorA"/>
    <property type="match status" value="1"/>
</dbReference>
<dbReference type="Proteomes" id="UP000671910">
    <property type="component" value="Chromosome"/>
</dbReference>
<comment type="catalytic activity">
    <reaction evidence="10">
        <text>Mg(2+)(in) = Mg(2+)(out)</text>
        <dbReference type="Rhea" id="RHEA:29827"/>
        <dbReference type="ChEBI" id="CHEBI:18420"/>
    </reaction>
</comment>
<dbReference type="KEGG" id="ebz:J7S26_06780"/>
<keyword evidence="4" id="KW-1003">Cell membrane</keyword>
<evidence type="ECO:0000256" key="8">
    <source>
        <dbReference type="ARBA" id="ARBA00023065"/>
    </source>
</evidence>
<sequence>MATRYLIDRQLTLLADGQDAGALPCVSIVAESEFDDAPFVAPLYKNAMKSLISTENTYLDACPDCFIGSVAMPDRTDPANDPYRFAFFLDRKRLLLLDNGPLCADALATIASSRPLHEVTTVYCLFELMRLLTKGDQKYLSDYEDAMERTEEAILGEELSDTSQVMLAYRRTLLKLDTYYRQLTDMADDAIDNENGLLTEGEVRLFEQQQRACERLMDRVATLREYSVQLRELHQSQIEAQRNSTMQLFTIITVLFVPLTLMTGWFGMNFTHMPGLDEAWAYPAFVLAVAAIVVAEIVVFKRKGWL</sequence>
<proteinExistence type="inferred from homology"/>
<comment type="similarity">
    <text evidence="2">Belongs to the CorA metal ion transporter (MIT) (TC 1.A.35) family.</text>
</comment>
<keyword evidence="15" id="KW-1185">Reference proteome</keyword>
<evidence type="ECO:0000256" key="7">
    <source>
        <dbReference type="ARBA" id="ARBA00022989"/>
    </source>
</evidence>
<evidence type="ECO:0000256" key="5">
    <source>
        <dbReference type="ARBA" id="ARBA00022692"/>
    </source>
</evidence>
<dbReference type="SUPFAM" id="SSF144083">
    <property type="entry name" value="Magnesium transport protein CorA, transmembrane region"/>
    <property type="match status" value="1"/>
</dbReference>
<evidence type="ECO:0000256" key="11">
    <source>
        <dbReference type="ARBA" id="ARBA00045497"/>
    </source>
</evidence>
<evidence type="ECO:0000256" key="2">
    <source>
        <dbReference type="ARBA" id="ARBA00009765"/>
    </source>
</evidence>
<dbReference type="GO" id="GO:0005886">
    <property type="term" value="C:plasma membrane"/>
    <property type="evidence" value="ECO:0007669"/>
    <property type="project" value="UniProtKB-SubCell"/>
</dbReference>
<evidence type="ECO:0000313" key="16">
    <source>
        <dbReference type="Proteomes" id="UP000671910"/>
    </source>
</evidence>
<evidence type="ECO:0000313" key="14">
    <source>
        <dbReference type="EMBL" id="QTU84060.1"/>
    </source>
</evidence>
<evidence type="ECO:0000313" key="13">
    <source>
        <dbReference type="EMBL" id="NHM14897.1"/>
    </source>
</evidence>
<keyword evidence="9 12" id="KW-0472">Membrane</keyword>
<dbReference type="GO" id="GO:0000287">
    <property type="term" value="F:magnesium ion binding"/>
    <property type="evidence" value="ECO:0007669"/>
    <property type="project" value="TreeGrafter"/>
</dbReference>
<reference evidence="14" key="2">
    <citation type="submission" date="2021-04" db="EMBL/GenBank/DDBJ databases">
        <title>Novel species in family Eggerthellaceae.</title>
        <authorList>
            <person name="Zhang G."/>
        </authorList>
    </citation>
    <scope>NUCLEOTIDE SEQUENCE</scope>
    <source>
        <strain evidence="14">Zg-886</strain>
    </source>
</reference>
<keyword evidence="8" id="KW-0406">Ion transport</keyword>
<feature type="transmembrane region" description="Helical" evidence="12">
    <location>
        <begin position="280"/>
        <end position="300"/>
    </location>
</feature>
<dbReference type="Pfam" id="PF01544">
    <property type="entry name" value="CorA"/>
    <property type="match status" value="1"/>
</dbReference>
<accession>A0A9E6MQ38</accession>
<evidence type="ECO:0000256" key="3">
    <source>
        <dbReference type="ARBA" id="ARBA00022448"/>
    </source>
</evidence>
<evidence type="ECO:0000256" key="1">
    <source>
        <dbReference type="ARBA" id="ARBA00004651"/>
    </source>
</evidence>
<dbReference type="InterPro" id="IPR002523">
    <property type="entry name" value="MgTranspt_CorA/ZnTranspt_ZntB"/>
</dbReference>
<dbReference type="Proteomes" id="UP000636394">
    <property type="component" value="Unassembled WGS sequence"/>
</dbReference>
<evidence type="ECO:0000256" key="10">
    <source>
        <dbReference type="ARBA" id="ARBA00034269"/>
    </source>
</evidence>
<keyword evidence="3" id="KW-0813">Transport</keyword>
<reference evidence="13 15" key="1">
    <citation type="submission" date="2019-11" db="EMBL/GenBank/DDBJ databases">
        <title>Eggerthellaceae novel genus isolated from the rectal contents of marmort.</title>
        <authorList>
            <person name="Zhang G."/>
        </authorList>
    </citation>
    <scope>NUCLEOTIDE SEQUENCE [LARGE SCALE GENOMIC DNA]</scope>
    <source>
        <strain evidence="15">zg-886</strain>
        <strain evidence="13">Zg-886</strain>
    </source>
</reference>
<dbReference type="SUPFAM" id="SSF143865">
    <property type="entry name" value="CorA soluble domain-like"/>
    <property type="match status" value="1"/>
</dbReference>
<dbReference type="GO" id="GO:0050897">
    <property type="term" value="F:cobalt ion binding"/>
    <property type="evidence" value="ECO:0007669"/>
    <property type="project" value="TreeGrafter"/>
</dbReference>
<evidence type="ECO:0000256" key="12">
    <source>
        <dbReference type="SAM" id="Phobius"/>
    </source>
</evidence>
<evidence type="ECO:0000256" key="4">
    <source>
        <dbReference type="ARBA" id="ARBA00022475"/>
    </source>
</evidence>
<dbReference type="PANTHER" id="PTHR46494:SF1">
    <property type="entry name" value="CORA FAMILY METAL ION TRANSPORTER (EUROFUNG)"/>
    <property type="match status" value="1"/>
</dbReference>
<dbReference type="Gene3D" id="1.20.58.340">
    <property type="entry name" value="Magnesium transport protein CorA, transmembrane region"/>
    <property type="match status" value="2"/>
</dbReference>